<keyword evidence="2" id="KW-0472">Membrane</keyword>
<name>A0ABW7CAL6_9CYAN</name>
<dbReference type="EMBL" id="JAZAQF010000029">
    <property type="protein sequence ID" value="MFG3817190.1"/>
    <property type="molecule type" value="Genomic_DNA"/>
</dbReference>
<feature type="compositionally biased region" description="Pro residues" evidence="1">
    <location>
        <begin position="97"/>
        <end position="112"/>
    </location>
</feature>
<evidence type="ECO:0000313" key="4">
    <source>
        <dbReference type="Proteomes" id="UP001604335"/>
    </source>
</evidence>
<gene>
    <name evidence="3" type="ORF">VPK24_06035</name>
</gene>
<evidence type="ECO:0000313" key="3">
    <source>
        <dbReference type="EMBL" id="MFG3817190.1"/>
    </source>
</evidence>
<feature type="region of interest" description="Disordered" evidence="1">
    <location>
        <begin position="1"/>
        <end position="21"/>
    </location>
</feature>
<protein>
    <submittedName>
        <fullName evidence="3">Uncharacterized protein</fullName>
    </submittedName>
</protein>
<sequence length="231" mass="24059">MDSNVSPKSLVSSGPSGSQGTIPVAVYRQLASELQATRAMLEAVQKHNAQLTQQRDRLRSDLDALAEAVATLRANATPQDAPRPLDPNPLSVAPSAPIAPPPPMAARPPQPALAPNAPIAGDPFQQAAVSDWNALPDLEPMAEFYGAANEPQSTRLGGLGNFGRSTPNGGSGESSSGIWPILAIALIAMTAFGISFALVRPIMDSKQKPFQPAQPQIQPNTSPNAAPANPR</sequence>
<keyword evidence="4" id="KW-1185">Reference proteome</keyword>
<evidence type="ECO:0000256" key="1">
    <source>
        <dbReference type="SAM" id="MobiDB-lite"/>
    </source>
</evidence>
<feature type="transmembrane region" description="Helical" evidence="2">
    <location>
        <begin position="177"/>
        <end position="199"/>
    </location>
</feature>
<proteinExistence type="predicted"/>
<feature type="region of interest" description="Disordered" evidence="1">
    <location>
        <begin position="206"/>
        <end position="231"/>
    </location>
</feature>
<keyword evidence="2" id="KW-0812">Transmembrane</keyword>
<comment type="caution">
    <text evidence="3">The sequence shown here is derived from an EMBL/GenBank/DDBJ whole genome shotgun (WGS) entry which is preliminary data.</text>
</comment>
<dbReference type="Proteomes" id="UP001604335">
    <property type="component" value="Unassembled WGS sequence"/>
</dbReference>
<reference evidence="4" key="1">
    <citation type="journal article" date="2024" name="Algal Res.">
        <title>Biochemical, toxicological and genomic investigation of a high-biomass producing Limnothrix strain isolated from Italian shallow drinking water reservoir.</title>
        <authorList>
            <person name="Simonazzi M."/>
            <person name="Shishido T.K."/>
            <person name="Delbaje E."/>
            <person name="Wahlsten M."/>
            <person name="Fewer D.P."/>
            <person name="Sivonen K."/>
            <person name="Pezzolesi L."/>
            <person name="Pistocchi R."/>
        </authorList>
    </citation>
    <scope>NUCLEOTIDE SEQUENCE [LARGE SCALE GENOMIC DNA]</scope>
    <source>
        <strain evidence="4">LRLZ20PSL1</strain>
    </source>
</reference>
<feature type="region of interest" description="Disordered" evidence="1">
    <location>
        <begin position="73"/>
        <end position="122"/>
    </location>
</feature>
<dbReference type="RefSeq" id="WP_393011328.1">
    <property type="nucleotide sequence ID" value="NZ_JAZAQF010000029.1"/>
</dbReference>
<evidence type="ECO:0000256" key="2">
    <source>
        <dbReference type="SAM" id="Phobius"/>
    </source>
</evidence>
<accession>A0ABW7CAL6</accession>
<organism evidence="3 4">
    <name type="scientific">Limnothrix redekei LRLZ20PSL1</name>
    <dbReference type="NCBI Taxonomy" id="3112953"/>
    <lineage>
        <taxon>Bacteria</taxon>
        <taxon>Bacillati</taxon>
        <taxon>Cyanobacteriota</taxon>
        <taxon>Cyanophyceae</taxon>
        <taxon>Pseudanabaenales</taxon>
        <taxon>Pseudanabaenaceae</taxon>
        <taxon>Limnothrix</taxon>
    </lineage>
</organism>
<keyword evidence="2" id="KW-1133">Transmembrane helix</keyword>
<feature type="compositionally biased region" description="Low complexity" evidence="1">
    <location>
        <begin position="219"/>
        <end position="231"/>
    </location>
</feature>